<dbReference type="InterPro" id="IPR014748">
    <property type="entry name" value="Enoyl-CoA_hydra_C"/>
</dbReference>
<keyword evidence="5" id="KW-0007">Acetylation</keyword>
<evidence type="ECO:0000256" key="4">
    <source>
        <dbReference type="ARBA" id="ARBA00022832"/>
    </source>
</evidence>
<dbReference type="PANTHER" id="PTHR43149:SF1">
    <property type="entry name" value="DELTA(3,5)-DELTA(2,4)-DIENOYL-COA ISOMERASE, MITOCHONDRIAL"/>
    <property type="match status" value="1"/>
</dbReference>
<comment type="pathway">
    <text evidence="2">Lipid metabolism; fatty acid beta-oxidation.</text>
</comment>
<dbReference type="VEuPathDB" id="FungiDB:LCOR_03117.1"/>
<reference evidence="9" key="1">
    <citation type="submission" date="2013-08" db="EMBL/GenBank/DDBJ databases">
        <title>Gene expansion shapes genome architecture in the human pathogen Lichtheimia corymbifera: an evolutionary genomics analysis in the ancient terrestrial Mucorales (Mucoromycotina).</title>
        <authorList>
            <person name="Schwartze V.U."/>
            <person name="Winter S."/>
            <person name="Shelest E."/>
            <person name="Marcet-Houben M."/>
            <person name="Horn F."/>
            <person name="Wehner S."/>
            <person name="Hoffmann K."/>
            <person name="Riege K."/>
            <person name="Sammeth M."/>
            <person name="Nowrousian M."/>
            <person name="Valiante V."/>
            <person name="Linde J."/>
            <person name="Jacobsen I.D."/>
            <person name="Marz M."/>
            <person name="Brakhage A.A."/>
            <person name="Gabaldon T."/>
            <person name="Bocker S."/>
            <person name="Voigt K."/>
        </authorList>
    </citation>
    <scope>NUCLEOTIDE SEQUENCE [LARGE SCALE GENOMIC DNA]</scope>
    <source>
        <strain evidence="9">FSU 9682</strain>
    </source>
</reference>
<evidence type="ECO:0000256" key="3">
    <source>
        <dbReference type="ARBA" id="ARBA00005254"/>
    </source>
</evidence>
<dbReference type="FunFam" id="3.90.226.10:FF:000024">
    <property type="entry name" value="Delta3,5-delta2,4-dienoyl-CoA isomerase"/>
    <property type="match status" value="1"/>
</dbReference>
<keyword evidence="6" id="KW-0443">Lipid metabolism</keyword>
<dbReference type="InterPro" id="IPR045002">
    <property type="entry name" value="Ech1-like"/>
</dbReference>
<keyword evidence="7" id="KW-0576">Peroxisome</keyword>
<dbReference type="InterPro" id="IPR029045">
    <property type="entry name" value="ClpP/crotonase-like_dom_sf"/>
</dbReference>
<accession>A0A068RPB9</accession>
<dbReference type="CDD" id="cd06558">
    <property type="entry name" value="crotonase-like"/>
    <property type="match status" value="1"/>
</dbReference>
<evidence type="ECO:0000256" key="1">
    <source>
        <dbReference type="ARBA" id="ARBA00004275"/>
    </source>
</evidence>
<dbReference type="GO" id="GO:0005739">
    <property type="term" value="C:mitochondrion"/>
    <property type="evidence" value="ECO:0007669"/>
    <property type="project" value="TreeGrafter"/>
</dbReference>
<comment type="subcellular location">
    <subcellularLocation>
        <location evidence="1">Peroxisome</location>
    </subcellularLocation>
</comment>
<keyword evidence="10" id="KW-1185">Reference proteome</keyword>
<dbReference type="EMBL" id="CBTN010000010">
    <property type="protein sequence ID" value="CDH51525.1"/>
    <property type="molecule type" value="Genomic_DNA"/>
</dbReference>
<dbReference type="PANTHER" id="PTHR43149">
    <property type="entry name" value="ENOYL-COA HYDRATASE"/>
    <property type="match status" value="1"/>
</dbReference>
<protein>
    <submittedName>
        <fullName evidence="9">Delta( )-delta( )-dienoyl-mitochondrial</fullName>
    </submittedName>
</protein>
<evidence type="ECO:0000256" key="8">
    <source>
        <dbReference type="ARBA" id="ARBA00023235"/>
    </source>
</evidence>
<evidence type="ECO:0000256" key="5">
    <source>
        <dbReference type="ARBA" id="ARBA00022990"/>
    </source>
</evidence>
<dbReference type="Gene3D" id="3.90.226.10">
    <property type="entry name" value="2-enoyl-CoA Hydratase, Chain A, domain 1"/>
    <property type="match status" value="1"/>
</dbReference>
<dbReference type="UniPathway" id="UPA00659"/>
<dbReference type="Pfam" id="PF00378">
    <property type="entry name" value="ECH_1"/>
    <property type="match status" value="1"/>
</dbReference>
<evidence type="ECO:0000313" key="9">
    <source>
        <dbReference type="EMBL" id="CDH51525.1"/>
    </source>
</evidence>
<dbReference type="STRING" id="1263082.A0A068RPB9"/>
<evidence type="ECO:0000256" key="2">
    <source>
        <dbReference type="ARBA" id="ARBA00005005"/>
    </source>
</evidence>
<organism evidence="9 10">
    <name type="scientific">Lichtheimia corymbifera JMRC:FSU:9682</name>
    <dbReference type="NCBI Taxonomy" id="1263082"/>
    <lineage>
        <taxon>Eukaryota</taxon>
        <taxon>Fungi</taxon>
        <taxon>Fungi incertae sedis</taxon>
        <taxon>Mucoromycota</taxon>
        <taxon>Mucoromycotina</taxon>
        <taxon>Mucoromycetes</taxon>
        <taxon>Mucorales</taxon>
        <taxon>Lichtheimiaceae</taxon>
        <taxon>Lichtheimia</taxon>
    </lineage>
</organism>
<keyword evidence="8" id="KW-0413">Isomerase</keyword>
<name>A0A068RPB9_9FUNG</name>
<dbReference type="GO" id="GO:0006635">
    <property type="term" value="P:fatty acid beta-oxidation"/>
    <property type="evidence" value="ECO:0007669"/>
    <property type="project" value="UniProtKB-UniPathway"/>
</dbReference>
<dbReference type="Gene3D" id="1.10.12.10">
    <property type="entry name" value="Lyase 2-enoyl-coa Hydratase, Chain A, domain 2"/>
    <property type="match status" value="1"/>
</dbReference>
<evidence type="ECO:0000256" key="7">
    <source>
        <dbReference type="ARBA" id="ARBA00023140"/>
    </source>
</evidence>
<dbReference type="GO" id="GO:0051750">
    <property type="term" value="F:delta(3,5)-delta(2,4)-dienoyl-CoA isomerase activity"/>
    <property type="evidence" value="ECO:0007669"/>
    <property type="project" value="TreeGrafter"/>
</dbReference>
<keyword evidence="4" id="KW-0276">Fatty acid metabolism</keyword>
<sequence>MPNYQFETVKVTVHPDGVAHVELNRPKKLNAFNNQLIGDVLNVFRTISDDQDVRAIVLSGAGRLYTAGLDLSETQLKDKSSGDIARLTYAKRHHLQWFQSAFTAIEECAKPVIAVVHNGCIGAGVDMVTAADIRYCTKDAYFCVKEVDVGLAADVGTLQRLQKIIGNQSFVRDVCLTARNVKSDELLREGVVSKVLDTKEQALDEAFKTARLIASKSPVAVLGTKHLLNYSRDHSVAEGLAYTVTWSSAMLNTEDIPNSVQAFVTKQPAKYSKL</sequence>
<proteinExistence type="inferred from homology"/>
<dbReference type="GO" id="GO:0005777">
    <property type="term" value="C:peroxisome"/>
    <property type="evidence" value="ECO:0007669"/>
    <property type="project" value="UniProtKB-SubCell"/>
</dbReference>
<comment type="similarity">
    <text evidence="3">Belongs to the enoyl-CoA hydratase/isomerase family.</text>
</comment>
<dbReference type="AlphaFoldDB" id="A0A068RPB9"/>
<dbReference type="FunFam" id="1.10.12.10:FF:000004">
    <property type="entry name" value="Delta3,5-delta2,4-dienoyl-CoA isomerase"/>
    <property type="match status" value="1"/>
</dbReference>
<evidence type="ECO:0000313" key="10">
    <source>
        <dbReference type="Proteomes" id="UP000027586"/>
    </source>
</evidence>
<dbReference type="InterPro" id="IPR001753">
    <property type="entry name" value="Enoyl-CoA_hydra/iso"/>
</dbReference>
<dbReference type="OrthoDB" id="14970at2759"/>
<evidence type="ECO:0000256" key="6">
    <source>
        <dbReference type="ARBA" id="ARBA00023098"/>
    </source>
</evidence>
<gene>
    <name evidence="9" type="ORF">LCOR_03117.1</name>
</gene>
<comment type="caution">
    <text evidence="9">The sequence shown here is derived from an EMBL/GenBank/DDBJ whole genome shotgun (WGS) entry which is preliminary data.</text>
</comment>
<dbReference type="Proteomes" id="UP000027586">
    <property type="component" value="Unassembled WGS sequence"/>
</dbReference>
<dbReference type="SUPFAM" id="SSF52096">
    <property type="entry name" value="ClpP/crotonase"/>
    <property type="match status" value="1"/>
</dbReference>